<feature type="domain" description="Endo-1,3(4)-beta-glucanase 1 carbohydrate binding" evidence="2">
    <location>
        <begin position="92"/>
        <end position="135"/>
    </location>
</feature>
<gene>
    <name evidence="3" type="ORF">C8F04DRAFT_1242242</name>
</gene>
<sequence>MGRLLPVVLSALLAWIAVTTQALQSCGRSNYDPTKYTCFDDDFLCPIVEGDVLIRCGEACYSTSRFSCSNFTLKPFFPDGPATLQDCGFFIKFDPSFFVCLDGDFICPITNGVAMLKCDQTCYAPAEFGCALNQLYPVGTPPPTCVPEFGDDEVCDENGCFTLPCCGDLISVADKCRDRCMLAPETCPDAHT</sequence>
<evidence type="ECO:0000313" key="4">
    <source>
        <dbReference type="Proteomes" id="UP001218188"/>
    </source>
</evidence>
<feature type="signal peptide" evidence="1">
    <location>
        <begin position="1"/>
        <end position="22"/>
    </location>
</feature>
<dbReference type="EMBL" id="JARJCM010000275">
    <property type="protein sequence ID" value="KAJ7020056.1"/>
    <property type="molecule type" value="Genomic_DNA"/>
</dbReference>
<keyword evidence="1" id="KW-0732">Signal</keyword>
<dbReference type="PROSITE" id="PS51257">
    <property type="entry name" value="PROKAR_LIPOPROTEIN"/>
    <property type="match status" value="1"/>
</dbReference>
<evidence type="ECO:0000256" key="1">
    <source>
        <dbReference type="SAM" id="SignalP"/>
    </source>
</evidence>
<evidence type="ECO:0000259" key="2">
    <source>
        <dbReference type="Pfam" id="PF10645"/>
    </source>
</evidence>
<dbReference type="Pfam" id="PF10645">
    <property type="entry name" value="Carb_bind"/>
    <property type="match status" value="2"/>
</dbReference>
<organism evidence="3 4">
    <name type="scientific">Mycena alexandri</name>
    <dbReference type="NCBI Taxonomy" id="1745969"/>
    <lineage>
        <taxon>Eukaryota</taxon>
        <taxon>Fungi</taxon>
        <taxon>Dikarya</taxon>
        <taxon>Basidiomycota</taxon>
        <taxon>Agaricomycotina</taxon>
        <taxon>Agaricomycetes</taxon>
        <taxon>Agaricomycetidae</taxon>
        <taxon>Agaricales</taxon>
        <taxon>Marasmiineae</taxon>
        <taxon>Mycenaceae</taxon>
        <taxon>Mycena</taxon>
    </lineage>
</organism>
<accession>A0AAD6S2J0</accession>
<evidence type="ECO:0000313" key="3">
    <source>
        <dbReference type="EMBL" id="KAJ7020056.1"/>
    </source>
</evidence>
<protein>
    <submittedName>
        <fullName evidence="3">Carbohydrate binding-domain-containing protein</fullName>
    </submittedName>
</protein>
<dbReference type="AlphaFoldDB" id="A0AAD6S2J0"/>
<dbReference type="GO" id="GO:0030246">
    <property type="term" value="F:carbohydrate binding"/>
    <property type="evidence" value="ECO:0007669"/>
    <property type="project" value="InterPro"/>
</dbReference>
<dbReference type="Proteomes" id="UP001218188">
    <property type="component" value="Unassembled WGS sequence"/>
</dbReference>
<feature type="domain" description="Endo-1,3(4)-beta-glucanase 1 carbohydrate binding" evidence="2">
    <location>
        <begin position="25"/>
        <end position="73"/>
    </location>
</feature>
<name>A0AAD6S2J0_9AGAR</name>
<proteinExistence type="predicted"/>
<feature type="chain" id="PRO_5041988141" evidence="1">
    <location>
        <begin position="23"/>
        <end position="192"/>
    </location>
</feature>
<reference evidence="3" key="1">
    <citation type="submission" date="2023-03" db="EMBL/GenBank/DDBJ databases">
        <title>Massive genome expansion in bonnet fungi (Mycena s.s.) driven by repeated elements and novel gene families across ecological guilds.</title>
        <authorList>
            <consortium name="Lawrence Berkeley National Laboratory"/>
            <person name="Harder C.B."/>
            <person name="Miyauchi S."/>
            <person name="Viragh M."/>
            <person name="Kuo A."/>
            <person name="Thoen E."/>
            <person name="Andreopoulos B."/>
            <person name="Lu D."/>
            <person name="Skrede I."/>
            <person name="Drula E."/>
            <person name="Henrissat B."/>
            <person name="Morin E."/>
            <person name="Kohler A."/>
            <person name="Barry K."/>
            <person name="LaButti K."/>
            <person name="Morin E."/>
            <person name="Salamov A."/>
            <person name="Lipzen A."/>
            <person name="Mereny Z."/>
            <person name="Hegedus B."/>
            <person name="Baldrian P."/>
            <person name="Stursova M."/>
            <person name="Weitz H."/>
            <person name="Taylor A."/>
            <person name="Grigoriev I.V."/>
            <person name="Nagy L.G."/>
            <person name="Martin F."/>
            <person name="Kauserud H."/>
        </authorList>
    </citation>
    <scope>NUCLEOTIDE SEQUENCE</scope>
    <source>
        <strain evidence="3">CBHHK200</strain>
    </source>
</reference>
<dbReference type="InterPro" id="IPR018909">
    <property type="entry name" value="Eng1_septum"/>
</dbReference>
<comment type="caution">
    <text evidence="3">The sequence shown here is derived from an EMBL/GenBank/DDBJ whole genome shotgun (WGS) entry which is preliminary data.</text>
</comment>
<keyword evidence="4" id="KW-1185">Reference proteome</keyword>